<feature type="compositionally biased region" description="Pro residues" evidence="1">
    <location>
        <begin position="1984"/>
        <end position="1996"/>
    </location>
</feature>
<name>A0A835B0D8_9POAL</name>
<dbReference type="PANTHER" id="PTHR34709">
    <property type="entry name" value="OS10G0396666 PROTEIN"/>
    <property type="match status" value="1"/>
</dbReference>
<dbReference type="EMBL" id="JACEFO010002272">
    <property type="protein sequence ID" value="KAF8669185.1"/>
    <property type="molecule type" value="Genomic_DNA"/>
</dbReference>
<dbReference type="Proteomes" id="UP000636709">
    <property type="component" value="Unassembled WGS sequence"/>
</dbReference>
<protein>
    <recommendedName>
        <fullName evidence="2">F-box domain-containing protein</fullName>
    </recommendedName>
</protein>
<dbReference type="PANTHER" id="PTHR34709:SF70">
    <property type="entry name" value="F-BOX DOMAIN-CONTAINING PROTEIN"/>
    <property type="match status" value="1"/>
</dbReference>
<comment type="caution">
    <text evidence="3">The sequence shown here is derived from an EMBL/GenBank/DDBJ whole genome shotgun (WGS) entry which is preliminary data.</text>
</comment>
<dbReference type="InterPro" id="IPR001810">
    <property type="entry name" value="F-box_dom"/>
</dbReference>
<reference evidence="3" key="1">
    <citation type="submission" date="2020-07" db="EMBL/GenBank/DDBJ databases">
        <title>Genome sequence and genetic diversity analysis of an under-domesticated orphan crop, white fonio (Digitaria exilis).</title>
        <authorList>
            <person name="Bennetzen J.L."/>
            <person name="Chen S."/>
            <person name="Ma X."/>
            <person name="Wang X."/>
            <person name="Yssel A.E.J."/>
            <person name="Chaluvadi S.R."/>
            <person name="Johnson M."/>
            <person name="Gangashetty P."/>
            <person name="Hamidou F."/>
            <person name="Sanogo M.D."/>
            <person name="Zwaenepoel A."/>
            <person name="Wallace J."/>
            <person name="Van De Peer Y."/>
            <person name="Van Deynze A."/>
        </authorList>
    </citation>
    <scope>NUCLEOTIDE SEQUENCE</scope>
    <source>
        <tissue evidence="3">Leaves</tissue>
    </source>
</reference>
<dbReference type="Pfam" id="PF00646">
    <property type="entry name" value="F-box"/>
    <property type="match status" value="3"/>
</dbReference>
<evidence type="ECO:0000256" key="1">
    <source>
        <dbReference type="SAM" id="MobiDB-lite"/>
    </source>
</evidence>
<evidence type="ECO:0000313" key="4">
    <source>
        <dbReference type="Proteomes" id="UP000636709"/>
    </source>
</evidence>
<sequence>MAGNLALVPVVGSDDDDRRRRRRALISYSLPEDIFEHVLPFLPPEDAARSSVLSKRWRARATVLSLSDEHHQDDGQFLPFARAALDRHGSPDIMALDVTIGCATNLGPSTAAWLGDAMERAVGSVSVTVTAPRPLDGELVIPRRLTAKLTSLTLGGADSMFNHGRLVFPAELGGGAATSPTSYGALAELSLSRVRLEEHDARSLGDFLSSCCPRLRKLRLRKLLEELEMDDVDNAAAPWLEMLILGHDGFAKHVSFPAGGSEQSIRRLAGGPCLYLPGKKSMSIAAVRLLEACSEAHDISARIDIPDDSSPSWLLTRVLSLQVVALLQRFNTCPIAPVILSFIRHAEKRDVSSLSPGDKADRLHGDGPRMEVADILFGADAAWPSLERWMSATPAQLWRHLEGVVAKEGVGKPTQVMLGPGRRHRAKTVLPPLKTVRHRSICDPHPRGALGFVRLPHLVSRPPHPRRAWLEDHTKHTMAGNLALLPVDSDDDRLSDLPEYIFEHVLSFLPAEDAVRSSVLSRRWWNAWTRAPVLNLSDEHHHGHRFRHFARAVLSRYGSPENIPSLNVVISRESSLGGRRTSAWLRDAMERVVGSVSVTVTTPGGALGHLVLPCRLRAESISLTMSGSASKHGTLVFPTESYSLGAYLSSSWCPRLRKLRLSKVIFAGLLLVLRMELLEELEMDEVQIVSKLHVVTPNLRALYVRICRNPGDAMLEISAPRLETLRLHNNSQEHLSFLDGGQCVRRLAGLCFYLPAKEFRSITAVRLLKACSEANDISVRIDIPDHCSPSWLSREQLETVPQLPNVRVLSLQVVAVLRLITYPIAPVILSFIRRCPNSDRLKAQPQRDEMHLATLREINLSGFMGTGQEMEVADLLFGAGTTRPSLERVSISFFPRLIRQATTPTLEWMSVPPAQLWRHLEGVASGVEARRPKTLRSRIRHECTSTMIVERLEPKTYSLSSLGSFLKLRLCKVSGGKAIHLPLVLRMELLEELEMDRLQVVSPNLRVLDVRYCFYSCSPDNTRVEISAPRLGTVIWHGGYPKHLTFVDGSQRRIRRLAGLCFYLPAKGFRAITTAVRLLEACSEASDVSLPNVRVLSLQVVAVLRLITCPIAPVILSFIKRLSGFTGTGQEMEIADLLFGAGAVQPSLERPTLEWMSAPPAQLWQYLEGVGARVEARFPLAGGDQLREVDIAEISRHTLPSLHTPCVFWILMVLALTWQVSTSHQGHGVRGATQGPNAQPALPNPPRSLPPPSSPTSSDVQSHLHRRLRRLRLRGALSSRFRLPHLVWRVATAESLCSHDDRITDLPEDIFEHVLSFLPAEDAVRSSVLSKRWRGAWTHAPVLNLSDEQHQQGRWSFLPFARAVLGRYGSPDIPSLNVAIGCAYNLGPSTAAWLGDAMERVVGSVCVSVTAPGGLLGQLVLPRRLRAKSISLTLSGATCSYNTPLVFPSEPGAAAPAASYGNLEELSLSRVRLQERDMRSLGAFLSSCCPRLRKLRLRKVSVEGRLPLWPLVLRMEQLEELETEEVDTTVVEISAPRLETLIWHGGFTKRISFLAGSQRSIRRLARLCFYLPAEESRSITAVRLLEARSEASDISVRIDVPDHCSPSWLTRDEEALPLQPSDFDRLKAQRDKMHLASLREIRLSGFMGTSQEMEVADLLFGPGTARPSLERWMSATPTQLWRHFEGVVTKVEDRFPLGGGRWETNPGKGLIGPERNHVRAQLASWAGVPTVERRDIHAIASLCTCMCCSLPRRAATSMTVILTSTRAKRLYLPIVGRFELPRRRHIAQAHRPCLPPSNHLSSRVLPVTVHPQAPPPFIGPCVATAVPRDLPVGAPKARDQLREVILLSESSCMASLMFLPLHPSDISSHVMSIHVPGLSVHLMPTCRQGTKASSSRGSMSIEMALSPSRLAPGAWRIGVAPPQGQGPLPRAPILTKILAKTSAPETAGSDSQRRRPKPFHATINVARRRQRIDAFDARHRSPSTPSPVVPSSRTPPSPIIGVLPRWTCARNFLDDAGSYGTT</sequence>
<dbReference type="PROSITE" id="PS50181">
    <property type="entry name" value="FBOX"/>
    <property type="match status" value="2"/>
</dbReference>
<organism evidence="3 4">
    <name type="scientific">Digitaria exilis</name>
    <dbReference type="NCBI Taxonomy" id="1010633"/>
    <lineage>
        <taxon>Eukaryota</taxon>
        <taxon>Viridiplantae</taxon>
        <taxon>Streptophyta</taxon>
        <taxon>Embryophyta</taxon>
        <taxon>Tracheophyta</taxon>
        <taxon>Spermatophyta</taxon>
        <taxon>Magnoliopsida</taxon>
        <taxon>Liliopsida</taxon>
        <taxon>Poales</taxon>
        <taxon>Poaceae</taxon>
        <taxon>PACMAD clade</taxon>
        <taxon>Panicoideae</taxon>
        <taxon>Panicodae</taxon>
        <taxon>Paniceae</taxon>
        <taxon>Anthephorinae</taxon>
        <taxon>Digitaria</taxon>
    </lineage>
</organism>
<feature type="region of interest" description="Disordered" evidence="1">
    <location>
        <begin position="1225"/>
        <end position="1262"/>
    </location>
</feature>
<dbReference type="Gene3D" id="1.20.1280.50">
    <property type="match status" value="1"/>
</dbReference>
<evidence type="ECO:0000313" key="3">
    <source>
        <dbReference type="EMBL" id="KAF8669185.1"/>
    </source>
</evidence>
<gene>
    <name evidence="3" type="ORF">HU200_051514</name>
</gene>
<dbReference type="SMART" id="SM00256">
    <property type="entry name" value="FBOX"/>
    <property type="match status" value="3"/>
</dbReference>
<accession>A0A835B0D8</accession>
<dbReference type="CDD" id="cd22160">
    <property type="entry name" value="F-box_AtFBL13-like"/>
    <property type="match status" value="1"/>
</dbReference>
<dbReference type="InterPro" id="IPR032675">
    <property type="entry name" value="LRR_dom_sf"/>
</dbReference>
<dbReference type="InterPro" id="IPR053781">
    <property type="entry name" value="F-box_AtFBL13-like"/>
</dbReference>
<proteinExistence type="predicted"/>
<feature type="domain" description="F-box" evidence="2">
    <location>
        <begin position="1300"/>
        <end position="1334"/>
    </location>
</feature>
<dbReference type="InterPro" id="IPR036047">
    <property type="entry name" value="F-box-like_dom_sf"/>
</dbReference>
<dbReference type="InterPro" id="IPR055312">
    <property type="entry name" value="FBL15-like"/>
</dbReference>
<feature type="domain" description="F-box" evidence="2">
    <location>
        <begin position="491"/>
        <end position="524"/>
    </location>
</feature>
<dbReference type="SUPFAM" id="SSF52058">
    <property type="entry name" value="L domain-like"/>
    <property type="match status" value="1"/>
</dbReference>
<dbReference type="SUPFAM" id="SSF81383">
    <property type="entry name" value="F-box domain"/>
    <property type="match status" value="3"/>
</dbReference>
<feature type="compositionally biased region" description="Pro residues" evidence="1">
    <location>
        <begin position="1242"/>
        <end position="1254"/>
    </location>
</feature>
<keyword evidence="4" id="KW-1185">Reference proteome</keyword>
<feature type="region of interest" description="Disordered" evidence="1">
    <location>
        <begin position="1941"/>
        <end position="1996"/>
    </location>
</feature>
<dbReference type="Gene3D" id="3.80.10.10">
    <property type="entry name" value="Ribonuclease Inhibitor"/>
    <property type="match status" value="1"/>
</dbReference>
<evidence type="ECO:0000259" key="2">
    <source>
        <dbReference type="PROSITE" id="PS50181"/>
    </source>
</evidence>